<evidence type="ECO:0000313" key="1">
    <source>
        <dbReference type="EMBL" id="KKK77802.1"/>
    </source>
</evidence>
<name>A0A0F8Y8R6_9ZZZZ</name>
<gene>
    <name evidence="1" type="ORF">LCGC14_2849940</name>
</gene>
<sequence>GDFTDASVDGIIYDRKVPDYNNADASYDPNSADPLQVTNLAMDSTAIATNGTFLGNLSQKNGAVGEYGGIFGGTGATEVAGVIHAETHISQFETPIEYGAFVLAQCGQPNEDPICNQPVR</sequence>
<proteinExistence type="predicted"/>
<reference evidence="1" key="1">
    <citation type="journal article" date="2015" name="Nature">
        <title>Complex archaea that bridge the gap between prokaryotes and eukaryotes.</title>
        <authorList>
            <person name="Spang A."/>
            <person name="Saw J.H."/>
            <person name="Jorgensen S.L."/>
            <person name="Zaremba-Niedzwiedzka K."/>
            <person name="Martijn J."/>
            <person name="Lind A.E."/>
            <person name="van Eijk R."/>
            <person name="Schleper C."/>
            <person name="Guy L."/>
            <person name="Ettema T.J."/>
        </authorList>
    </citation>
    <scope>NUCLEOTIDE SEQUENCE</scope>
</reference>
<comment type="caution">
    <text evidence="1">The sequence shown here is derived from an EMBL/GenBank/DDBJ whole genome shotgun (WGS) entry which is preliminary data.</text>
</comment>
<dbReference type="AlphaFoldDB" id="A0A0F8Y8R6"/>
<evidence type="ECO:0008006" key="2">
    <source>
        <dbReference type="Google" id="ProtNLM"/>
    </source>
</evidence>
<organism evidence="1">
    <name type="scientific">marine sediment metagenome</name>
    <dbReference type="NCBI Taxonomy" id="412755"/>
    <lineage>
        <taxon>unclassified sequences</taxon>
        <taxon>metagenomes</taxon>
        <taxon>ecological metagenomes</taxon>
    </lineage>
</organism>
<accession>A0A0F8Y8R6</accession>
<dbReference type="Gene3D" id="2.40.160.90">
    <property type="match status" value="1"/>
</dbReference>
<dbReference type="EMBL" id="LAZR01054779">
    <property type="protein sequence ID" value="KKK77802.1"/>
    <property type="molecule type" value="Genomic_DNA"/>
</dbReference>
<feature type="non-terminal residue" evidence="1">
    <location>
        <position position="1"/>
    </location>
</feature>
<protein>
    <recommendedName>
        <fullName evidence="2">Transferrin-binding protein B C-lobe/N-lobe beta barrel domain-containing protein</fullName>
    </recommendedName>
</protein>